<sequence>MVCISFDFGWFWVRTRTWKTGEFKAKQAILESKEKDLESLEKSIKIQMQVLKDRARTLDDNIDFQLSFQSVLEKQSTELDGIYSEMEAGATDGIHSEMEVRDSAQLETPASSVIGCDEPGDSIVPEGMCRKRLHKTDIDRISVVLQSIPYKSALFLLLQVCAARPCKIHEDTSCLCWIERIRRRRVYELQRERGVIVTDDSNVVILREHPPTFEFGTVWVWDNELREAGIKNNLLSKQGAEDAANREKLKTFYLYPELCFEIIFDSLINLPVYSSSQEFWEDFEKKYWSWTRVNMQNGLEERNEKIEQLRLRIRGQL</sequence>
<evidence type="ECO:0000256" key="1">
    <source>
        <dbReference type="SAM" id="Coils"/>
    </source>
</evidence>
<comment type="caution">
    <text evidence="2">The sequence shown here is derived from an EMBL/GenBank/DDBJ whole genome shotgun (WGS) entry which is preliminary data.</text>
</comment>
<feature type="coiled-coil region" evidence="1">
    <location>
        <begin position="23"/>
        <end position="50"/>
    </location>
</feature>
<evidence type="ECO:0000313" key="3">
    <source>
        <dbReference type="Proteomes" id="UP001629113"/>
    </source>
</evidence>
<keyword evidence="3" id="KW-1185">Reference proteome</keyword>
<evidence type="ECO:0000313" key="2">
    <source>
        <dbReference type="EMBL" id="KAL3417397.1"/>
    </source>
</evidence>
<dbReference type="EMBL" id="JBFCZG010000011">
    <property type="protein sequence ID" value="KAL3417397.1"/>
    <property type="molecule type" value="Genomic_DNA"/>
</dbReference>
<accession>A0ABR4P2I9</accession>
<reference evidence="2 3" key="1">
    <citation type="submission" date="2024-06" db="EMBL/GenBank/DDBJ databases">
        <title>Complete genome of Phlyctema vagabunda strain 19-DSS-EL-015.</title>
        <authorList>
            <person name="Fiorenzani C."/>
        </authorList>
    </citation>
    <scope>NUCLEOTIDE SEQUENCE [LARGE SCALE GENOMIC DNA]</scope>
    <source>
        <strain evidence="2 3">19-DSS-EL-015</strain>
    </source>
</reference>
<organism evidence="2 3">
    <name type="scientific">Phlyctema vagabunda</name>
    <dbReference type="NCBI Taxonomy" id="108571"/>
    <lineage>
        <taxon>Eukaryota</taxon>
        <taxon>Fungi</taxon>
        <taxon>Dikarya</taxon>
        <taxon>Ascomycota</taxon>
        <taxon>Pezizomycotina</taxon>
        <taxon>Leotiomycetes</taxon>
        <taxon>Helotiales</taxon>
        <taxon>Dermateaceae</taxon>
        <taxon>Phlyctema</taxon>
    </lineage>
</organism>
<proteinExistence type="predicted"/>
<gene>
    <name evidence="2" type="ORF">PVAG01_11397</name>
</gene>
<name>A0ABR4P2I9_9HELO</name>
<keyword evidence="1" id="KW-0175">Coiled coil</keyword>
<dbReference type="Proteomes" id="UP001629113">
    <property type="component" value="Unassembled WGS sequence"/>
</dbReference>
<protein>
    <submittedName>
        <fullName evidence="2">Uncharacterized protein</fullName>
    </submittedName>
</protein>